<evidence type="ECO:0000256" key="3">
    <source>
        <dbReference type="ARBA" id="ARBA00023125"/>
    </source>
</evidence>
<dbReference type="GO" id="GO:0030983">
    <property type="term" value="F:mismatched DNA binding"/>
    <property type="evidence" value="ECO:0007669"/>
    <property type="project" value="InterPro"/>
</dbReference>
<evidence type="ECO:0000256" key="2">
    <source>
        <dbReference type="ARBA" id="ARBA00022840"/>
    </source>
</evidence>
<evidence type="ECO:0000259" key="4">
    <source>
        <dbReference type="SMART" id="SM00534"/>
    </source>
</evidence>
<evidence type="ECO:0000256" key="1">
    <source>
        <dbReference type="ARBA" id="ARBA00022741"/>
    </source>
</evidence>
<dbReference type="SUPFAM" id="SSF52540">
    <property type="entry name" value="P-loop containing nucleoside triphosphate hydrolases"/>
    <property type="match status" value="1"/>
</dbReference>
<dbReference type="GO" id="GO:0140664">
    <property type="term" value="F:ATP-dependent DNA damage sensor activity"/>
    <property type="evidence" value="ECO:0007669"/>
    <property type="project" value="InterPro"/>
</dbReference>
<reference evidence="5 6" key="1">
    <citation type="submission" date="2020-04" db="EMBL/GenBank/DDBJ databases">
        <title>MicrobeNet Type strains.</title>
        <authorList>
            <person name="Nicholson A.C."/>
        </authorList>
    </citation>
    <scope>NUCLEOTIDE SEQUENCE [LARGE SCALE GENOMIC DNA]</scope>
    <source>
        <strain evidence="5 6">DSM 44445</strain>
    </source>
</reference>
<sequence>MDTVSILWPAPPERIAAVEIADQARRDLEIEAVIAAVIGDRDDYRLAPLLRRPVRDPDTIRFRHQVFTDLDDDEIRAAAEEFTVGMWQVRHRLQVAAGLYHPHQRHRWQLDAAAAYVATITALHAAITRLPLRSPALRRWRDHLGSYCAGPAVRALIRDIDAMRADLARVRYRVRLIDRSLEVSAARPAPDYTATVTELLARFGAEQPRTTRPVPQWPDMNHTEEQILDRVADRYPEPFARLAEFAHRHRDFITAQISEFDRELQFYLRYRRFAHRAAGAHRAICLPTLATGGQPIHATAAFDFALAARTSQPLVCNDFRLTDPERILVVTGPNQGGKTTFARTVGQLIYFAALGGPVPARAAQLPLPDRLCTHFEHGERADDPDGRLLTDLRAVRAILDAATADTVIVLNESFSTTTTHDGVRIAADVLHRLTRRGVRGVWVSFFDELAEAGPQVVSMVALTEPHDRTRRSFRIVRRPADGNAYATELAEHYGLGYDTVLARLAR</sequence>
<dbReference type="GO" id="GO:0006298">
    <property type="term" value="P:mismatch repair"/>
    <property type="evidence" value="ECO:0007669"/>
    <property type="project" value="InterPro"/>
</dbReference>
<dbReference type="RefSeq" id="WP_040722136.1">
    <property type="nucleotide sequence ID" value="NZ_CAWPHS010000016.1"/>
</dbReference>
<dbReference type="InterPro" id="IPR000432">
    <property type="entry name" value="DNA_mismatch_repair_MutS_C"/>
</dbReference>
<dbReference type="InterPro" id="IPR027417">
    <property type="entry name" value="P-loop_NTPase"/>
</dbReference>
<dbReference type="PANTHER" id="PTHR11361">
    <property type="entry name" value="DNA MISMATCH REPAIR PROTEIN MUTS FAMILY MEMBER"/>
    <property type="match status" value="1"/>
</dbReference>
<dbReference type="GO" id="GO:0005829">
    <property type="term" value="C:cytosol"/>
    <property type="evidence" value="ECO:0007669"/>
    <property type="project" value="TreeGrafter"/>
</dbReference>
<comment type="caution">
    <text evidence="5">The sequence shown here is derived from an EMBL/GenBank/DDBJ whole genome shotgun (WGS) entry which is preliminary data.</text>
</comment>
<dbReference type="InterPro" id="IPR045076">
    <property type="entry name" value="MutS"/>
</dbReference>
<feature type="domain" description="DNA mismatch repair proteins mutS family" evidence="4">
    <location>
        <begin position="325"/>
        <end position="506"/>
    </location>
</feature>
<keyword evidence="1" id="KW-0547">Nucleotide-binding</keyword>
<dbReference type="Gene3D" id="3.40.50.300">
    <property type="entry name" value="P-loop containing nucleotide triphosphate hydrolases"/>
    <property type="match status" value="1"/>
</dbReference>
<organism evidence="5 6">
    <name type="scientific">Nocardia veterana</name>
    <dbReference type="NCBI Taxonomy" id="132249"/>
    <lineage>
        <taxon>Bacteria</taxon>
        <taxon>Bacillati</taxon>
        <taxon>Actinomycetota</taxon>
        <taxon>Actinomycetes</taxon>
        <taxon>Mycobacteriales</taxon>
        <taxon>Nocardiaceae</taxon>
        <taxon>Nocardia</taxon>
    </lineage>
</organism>
<protein>
    <submittedName>
        <fullName evidence="5">DNA mismatch repair protein MutS</fullName>
    </submittedName>
</protein>
<dbReference type="Pfam" id="PF00488">
    <property type="entry name" value="MutS_V"/>
    <property type="match status" value="1"/>
</dbReference>
<keyword evidence="2" id="KW-0067">ATP-binding</keyword>
<name>A0A7X6M0G6_9NOCA</name>
<dbReference type="PANTHER" id="PTHR11361:SF34">
    <property type="entry name" value="DNA MISMATCH REPAIR PROTEIN MSH1, MITOCHONDRIAL"/>
    <property type="match status" value="1"/>
</dbReference>
<dbReference type="SMART" id="SM00534">
    <property type="entry name" value="MUTSac"/>
    <property type="match status" value="1"/>
</dbReference>
<dbReference type="AlphaFoldDB" id="A0A7X6M0G6"/>
<gene>
    <name evidence="5" type="ORF">HGA07_20255</name>
</gene>
<evidence type="ECO:0000313" key="6">
    <source>
        <dbReference type="Proteomes" id="UP000523447"/>
    </source>
</evidence>
<accession>A0A7X6M0G6</accession>
<keyword evidence="3" id="KW-0238">DNA-binding</keyword>
<dbReference type="Proteomes" id="UP000523447">
    <property type="component" value="Unassembled WGS sequence"/>
</dbReference>
<dbReference type="EMBL" id="JAAXPE010000023">
    <property type="protein sequence ID" value="NKY87948.1"/>
    <property type="molecule type" value="Genomic_DNA"/>
</dbReference>
<dbReference type="GO" id="GO:0005524">
    <property type="term" value="F:ATP binding"/>
    <property type="evidence" value="ECO:0007669"/>
    <property type="project" value="UniProtKB-KW"/>
</dbReference>
<keyword evidence="6" id="KW-1185">Reference proteome</keyword>
<proteinExistence type="predicted"/>
<evidence type="ECO:0000313" key="5">
    <source>
        <dbReference type="EMBL" id="NKY87948.1"/>
    </source>
</evidence>